<dbReference type="KEGG" id="cprv:CYPRO_1347"/>
<dbReference type="InterPro" id="IPR036188">
    <property type="entry name" value="FAD/NAD-bd_sf"/>
</dbReference>
<evidence type="ECO:0000256" key="3">
    <source>
        <dbReference type="ARBA" id="ARBA00012535"/>
    </source>
</evidence>
<dbReference type="Pfam" id="PF01593">
    <property type="entry name" value="Amino_oxidase"/>
    <property type="match status" value="1"/>
</dbReference>
<feature type="domain" description="Amine oxidase" evidence="8">
    <location>
        <begin position="188"/>
        <end position="417"/>
    </location>
</feature>
<name>A0A345UJF1_9BACT</name>
<dbReference type="SUPFAM" id="SSF51905">
    <property type="entry name" value="FAD/NAD(P)-binding domain"/>
    <property type="match status" value="1"/>
</dbReference>
<dbReference type="RefSeq" id="WP_164682606.1">
    <property type="nucleotide sequence ID" value="NZ_CP027806.1"/>
</dbReference>
<sequence length="424" mass="47098">MKPKKILKKLREKSFRGSVTIVGAGAAGLYAGWLLRQLNIPFQILEASAVYGGRLAKLEGFADYPIDLGAQWLHGKKSIAGKWVKEQGAKIKADRSKEQFWMNGSLSKKPPFDFGLFEEDDLPDISFTQHAREQGLGPEYDGILTALAGDLGASPDKLSAYYNVLEFEDWRSGDTDYKFRDTFFDLVDRQLFAEVRDFIRYNSPVTHISYGDEGVVLTDSSGFTYQTDTVILTVPVTILQSGDIRFSPELPFSKTQAFSKLGMEPAIKVFLKFRERFYAANTFGGSTCAAYIDEQYGKQGSTPVLLAYLMGDQAENIAALDSDEAMISALLTELDTMYDGKATPLFEDAHIQNWTAHPWIRGGYSYSTCGMANARFIAARPLANRLYFAGEAMNTRGHHQSVHGALESSLEAVRAMIRHASTKT</sequence>
<dbReference type="SUPFAM" id="SSF54373">
    <property type="entry name" value="FAD-linked reductases, C-terminal domain"/>
    <property type="match status" value="1"/>
</dbReference>
<keyword evidence="7" id="KW-0472">Membrane</keyword>
<dbReference type="GO" id="GO:0009851">
    <property type="term" value="P:auxin biosynthetic process"/>
    <property type="evidence" value="ECO:0007669"/>
    <property type="project" value="UniProtKB-KW"/>
</dbReference>
<dbReference type="InterPro" id="IPR002937">
    <property type="entry name" value="Amino_oxidase"/>
</dbReference>
<dbReference type="GO" id="GO:0050361">
    <property type="term" value="F:tryptophan 2-monooxygenase activity"/>
    <property type="evidence" value="ECO:0007669"/>
    <property type="project" value="UniProtKB-EC"/>
</dbReference>
<evidence type="ECO:0000313" key="9">
    <source>
        <dbReference type="EMBL" id="AXJ00603.1"/>
    </source>
</evidence>
<gene>
    <name evidence="9" type="ORF">CYPRO_1347</name>
</gene>
<keyword evidence="7" id="KW-1133">Transmembrane helix</keyword>
<dbReference type="PANTHER" id="PTHR10742:SF410">
    <property type="entry name" value="LYSINE-SPECIFIC HISTONE DEMETHYLASE 2"/>
    <property type="match status" value="1"/>
</dbReference>
<keyword evidence="10" id="KW-1185">Reference proteome</keyword>
<dbReference type="EC" id="1.13.12.3" evidence="3"/>
<keyword evidence="7" id="KW-0812">Transmembrane</keyword>
<dbReference type="Pfam" id="PF13450">
    <property type="entry name" value="NAD_binding_8"/>
    <property type="match status" value="1"/>
</dbReference>
<dbReference type="InterPro" id="IPR050281">
    <property type="entry name" value="Flavin_monoamine_oxidase"/>
</dbReference>
<evidence type="ECO:0000256" key="5">
    <source>
        <dbReference type="ARBA" id="ARBA00023070"/>
    </source>
</evidence>
<dbReference type="AlphaFoldDB" id="A0A345UJF1"/>
<evidence type="ECO:0000256" key="6">
    <source>
        <dbReference type="ARBA" id="ARBA00047321"/>
    </source>
</evidence>
<dbReference type="Proteomes" id="UP000254808">
    <property type="component" value="Chromosome"/>
</dbReference>
<keyword evidence="5" id="KW-0073">Auxin biosynthesis</keyword>
<dbReference type="Gene3D" id="3.50.50.60">
    <property type="entry name" value="FAD/NAD(P)-binding domain"/>
    <property type="match status" value="1"/>
</dbReference>
<accession>A0A345UJF1</accession>
<evidence type="ECO:0000256" key="7">
    <source>
        <dbReference type="SAM" id="Phobius"/>
    </source>
</evidence>
<comment type="catalytic activity">
    <reaction evidence="6">
        <text>L-tryptophan + O2 = indole-3-acetamide + CO2 + H2O</text>
        <dbReference type="Rhea" id="RHEA:16165"/>
        <dbReference type="ChEBI" id="CHEBI:15377"/>
        <dbReference type="ChEBI" id="CHEBI:15379"/>
        <dbReference type="ChEBI" id="CHEBI:16031"/>
        <dbReference type="ChEBI" id="CHEBI:16526"/>
        <dbReference type="ChEBI" id="CHEBI:57912"/>
        <dbReference type="EC" id="1.13.12.3"/>
    </reaction>
</comment>
<comment type="similarity">
    <text evidence="2">Belongs to the tryptophan 2-monooxygenase family.</text>
</comment>
<proteinExistence type="inferred from homology"/>
<comment type="pathway">
    <text evidence="1">Plant hormone metabolism; auxin biosynthesis.</text>
</comment>
<dbReference type="PANTHER" id="PTHR10742">
    <property type="entry name" value="FLAVIN MONOAMINE OXIDASE"/>
    <property type="match status" value="1"/>
</dbReference>
<organism evidence="9 10">
    <name type="scientific">Cyclonatronum proteinivorum</name>
    <dbReference type="NCBI Taxonomy" id="1457365"/>
    <lineage>
        <taxon>Bacteria</taxon>
        <taxon>Pseudomonadati</taxon>
        <taxon>Balneolota</taxon>
        <taxon>Balneolia</taxon>
        <taxon>Balneolales</taxon>
        <taxon>Cyclonatronaceae</taxon>
        <taxon>Cyclonatronum</taxon>
    </lineage>
</organism>
<evidence type="ECO:0000256" key="1">
    <source>
        <dbReference type="ARBA" id="ARBA00004814"/>
    </source>
</evidence>
<dbReference type="EMBL" id="CP027806">
    <property type="protein sequence ID" value="AXJ00603.1"/>
    <property type="molecule type" value="Genomic_DNA"/>
</dbReference>
<evidence type="ECO:0000256" key="2">
    <source>
        <dbReference type="ARBA" id="ARBA00005833"/>
    </source>
</evidence>
<protein>
    <recommendedName>
        <fullName evidence="4">Tryptophan 2-monooxygenase</fullName>
        <ecNumber evidence="3">1.13.12.3</ecNumber>
    </recommendedName>
</protein>
<reference evidence="9 10" key="1">
    <citation type="submission" date="2018-03" db="EMBL/GenBank/DDBJ databases">
        <title>Phenotypic and genomic properties of Cyclonatronum proteinivorum gen. nov., sp. nov., a haloalkaliphilic bacteroidete from soda lakes possessing Na+-translocating rhodopsin.</title>
        <authorList>
            <person name="Toshchakov S.V."/>
            <person name="Korzhenkov A."/>
            <person name="Samarov N.I."/>
            <person name="Kublanov I.V."/>
            <person name="Muntyan M.S."/>
            <person name="Sorokin D.Y."/>
        </authorList>
    </citation>
    <scope>NUCLEOTIDE SEQUENCE [LARGE SCALE GENOMIC DNA]</scope>
    <source>
        <strain evidence="9 10">Omega</strain>
    </source>
</reference>
<evidence type="ECO:0000256" key="4">
    <source>
        <dbReference type="ARBA" id="ARBA00017871"/>
    </source>
</evidence>
<evidence type="ECO:0000313" key="10">
    <source>
        <dbReference type="Proteomes" id="UP000254808"/>
    </source>
</evidence>
<evidence type="ECO:0000259" key="8">
    <source>
        <dbReference type="Pfam" id="PF01593"/>
    </source>
</evidence>
<feature type="transmembrane region" description="Helical" evidence="7">
    <location>
        <begin position="15"/>
        <end position="35"/>
    </location>
</feature>